<dbReference type="Pfam" id="PF01566">
    <property type="entry name" value="Nramp"/>
    <property type="match status" value="1"/>
</dbReference>
<feature type="transmembrane region" description="Helical" evidence="6">
    <location>
        <begin position="396"/>
        <end position="415"/>
    </location>
</feature>
<keyword evidence="4 6" id="KW-1133">Transmembrane helix</keyword>
<organism evidence="7 8">
    <name type="scientific">Megasphaera vaginalis</name>
    <name type="common">ex Srinivasan et al. 2021</name>
    <dbReference type="NCBI Taxonomy" id="1111454"/>
    <lineage>
        <taxon>Bacteria</taxon>
        <taxon>Bacillati</taxon>
        <taxon>Bacillota</taxon>
        <taxon>Negativicutes</taxon>
        <taxon>Veillonellales</taxon>
        <taxon>Veillonellaceae</taxon>
        <taxon>Megasphaera</taxon>
    </lineage>
</organism>
<feature type="transmembrane region" description="Helical" evidence="6">
    <location>
        <begin position="93"/>
        <end position="111"/>
    </location>
</feature>
<dbReference type="PANTHER" id="PTHR11706">
    <property type="entry name" value="SOLUTE CARRIER PROTEIN FAMILY 11 MEMBER"/>
    <property type="match status" value="1"/>
</dbReference>
<dbReference type="InterPro" id="IPR001046">
    <property type="entry name" value="NRAMP_fam"/>
</dbReference>
<sequence>MFGTYGKRHDFQLNARKALKYIGPGILITVGFIDPGNWAANIAAGAEYGYALLWMVTLATIMLIFLQHNVAHLGIVTGLCLAEGVTHYLPRRLARLVLATAVLAAVATAMAEILGGGLAISILTGLPVLPACFFTAAACFWLLWTNSYKRLEKIIITFVSLIGLSFLAEVTLVHIDWQAAAPAMVMPSLPAGSVMIVMSVLGAVVMPHNLFLHSEIVQSRQWNLQDETVISEQLKYEFLDTILSMGIGWAINSAMILIAGAVFFSQGITVTEIGQAQAMLEPMLGKAAALLFALALFFAGLASTTTAGMAGGTIYAGIFGEAYQIKDYHSWHGVALTYLLALVIICLIVDPFQGLVYSQIALSVQLPLTIFTQIYLTSAHKVMGKFANTTLQKTILGTIAVIVTLLNGLLLWEMLQ</sequence>
<dbReference type="GO" id="GO:0005886">
    <property type="term" value="C:plasma membrane"/>
    <property type="evidence" value="ECO:0007669"/>
    <property type="project" value="TreeGrafter"/>
</dbReference>
<accession>U7UL91</accession>
<keyword evidence="8" id="KW-1185">Reference proteome</keyword>
<dbReference type="PATRIC" id="fig|1111454.3.peg.1296"/>
<evidence type="ECO:0000256" key="2">
    <source>
        <dbReference type="ARBA" id="ARBA00022448"/>
    </source>
</evidence>
<feature type="transmembrane region" description="Helical" evidence="6">
    <location>
        <begin position="117"/>
        <end position="143"/>
    </location>
</feature>
<feature type="transmembrane region" description="Helical" evidence="6">
    <location>
        <begin position="189"/>
        <end position="212"/>
    </location>
</feature>
<proteinExistence type="predicted"/>
<dbReference type="PANTHER" id="PTHR11706:SF33">
    <property type="entry name" value="NATURAL RESISTANCE-ASSOCIATED MACROPHAGE PROTEIN 2"/>
    <property type="match status" value="1"/>
</dbReference>
<evidence type="ECO:0000256" key="1">
    <source>
        <dbReference type="ARBA" id="ARBA00004141"/>
    </source>
</evidence>
<dbReference type="EMBL" id="AWXA01000037">
    <property type="protein sequence ID" value="ERT59253.1"/>
    <property type="molecule type" value="Genomic_DNA"/>
</dbReference>
<evidence type="ECO:0000313" key="8">
    <source>
        <dbReference type="Proteomes" id="UP000017090"/>
    </source>
</evidence>
<protein>
    <submittedName>
        <fullName evidence="7">Natural resistance-associated macrophage protein</fullName>
    </submittedName>
</protein>
<evidence type="ECO:0000256" key="3">
    <source>
        <dbReference type="ARBA" id="ARBA00022692"/>
    </source>
</evidence>
<feature type="transmembrane region" description="Helical" evidence="6">
    <location>
        <begin position="155"/>
        <end position="177"/>
    </location>
</feature>
<keyword evidence="5 6" id="KW-0472">Membrane</keyword>
<dbReference type="GO" id="GO:0005384">
    <property type="term" value="F:manganese ion transmembrane transporter activity"/>
    <property type="evidence" value="ECO:0007669"/>
    <property type="project" value="TreeGrafter"/>
</dbReference>
<dbReference type="NCBIfam" id="NF037982">
    <property type="entry name" value="Nramp_1"/>
    <property type="match status" value="1"/>
</dbReference>
<dbReference type="GO" id="GO:0034755">
    <property type="term" value="P:iron ion transmembrane transport"/>
    <property type="evidence" value="ECO:0007669"/>
    <property type="project" value="TreeGrafter"/>
</dbReference>
<keyword evidence="2" id="KW-0813">Transport</keyword>
<dbReference type="OrthoDB" id="9787548at2"/>
<gene>
    <name evidence="7" type="ORF">HMPREF1250_1372</name>
</gene>
<name>U7UL91_9FIRM</name>
<feature type="transmembrane region" description="Helical" evidence="6">
    <location>
        <begin position="242"/>
        <end position="268"/>
    </location>
</feature>
<evidence type="ECO:0000256" key="6">
    <source>
        <dbReference type="SAM" id="Phobius"/>
    </source>
</evidence>
<evidence type="ECO:0000256" key="5">
    <source>
        <dbReference type="ARBA" id="ARBA00023136"/>
    </source>
</evidence>
<evidence type="ECO:0000256" key="4">
    <source>
        <dbReference type="ARBA" id="ARBA00022989"/>
    </source>
</evidence>
<comment type="subcellular location">
    <subcellularLocation>
        <location evidence="1">Membrane</location>
        <topology evidence="1">Multi-pass membrane protein</topology>
    </subcellularLocation>
</comment>
<dbReference type="AlphaFoldDB" id="U7UL91"/>
<comment type="caution">
    <text evidence="7">The sequence shown here is derived from an EMBL/GenBank/DDBJ whole genome shotgun (WGS) entry which is preliminary data.</text>
</comment>
<dbReference type="PRINTS" id="PR00447">
    <property type="entry name" value="NATRESASSCMP"/>
</dbReference>
<evidence type="ECO:0000313" key="7">
    <source>
        <dbReference type="EMBL" id="ERT59253.1"/>
    </source>
</evidence>
<feature type="transmembrane region" description="Helical" evidence="6">
    <location>
        <begin position="52"/>
        <end position="81"/>
    </location>
</feature>
<dbReference type="RefSeq" id="WP_023053880.1">
    <property type="nucleotide sequence ID" value="NZ_AWXA01000037.1"/>
</dbReference>
<dbReference type="eggNOG" id="COG1914">
    <property type="taxonomic scope" value="Bacteria"/>
</dbReference>
<dbReference type="GO" id="GO:0015086">
    <property type="term" value="F:cadmium ion transmembrane transporter activity"/>
    <property type="evidence" value="ECO:0007669"/>
    <property type="project" value="TreeGrafter"/>
</dbReference>
<feature type="transmembrane region" description="Helical" evidence="6">
    <location>
        <begin position="288"/>
        <end position="318"/>
    </location>
</feature>
<reference evidence="7 8" key="1">
    <citation type="submission" date="2013-09" db="EMBL/GenBank/DDBJ databases">
        <authorList>
            <person name="Durkin A.S."/>
            <person name="Haft D.R."/>
            <person name="McCorrison J."/>
            <person name="Torralba M."/>
            <person name="Gillis M."/>
            <person name="Haft D.H."/>
            <person name="Methe B."/>
            <person name="Sutton G."/>
            <person name="Nelson K.E."/>
        </authorList>
    </citation>
    <scope>NUCLEOTIDE SEQUENCE [LARGE SCALE GENOMIC DNA]</scope>
    <source>
        <strain evidence="7 8">BV3C16-1</strain>
    </source>
</reference>
<feature type="transmembrane region" description="Helical" evidence="6">
    <location>
        <begin position="21"/>
        <end position="40"/>
    </location>
</feature>
<feature type="transmembrane region" description="Helical" evidence="6">
    <location>
        <begin position="330"/>
        <end position="350"/>
    </location>
</feature>
<dbReference type="Proteomes" id="UP000017090">
    <property type="component" value="Unassembled WGS sequence"/>
</dbReference>
<dbReference type="STRING" id="1111454.HMPREF1250_1372"/>
<keyword evidence="3 6" id="KW-0812">Transmembrane</keyword>